<dbReference type="FunFam" id="3.30.70.330:FF:000060">
    <property type="entry name" value="CUGBP Elav-like family member 4"/>
    <property type="match status" value="1"/>
</dbReference>
<gene>
    <name evidence="5" type="ORF">P879_03990</name>
</gene>
<protein>
    <recommendedName>
        <fullName evidence="4">RRM domain-containing protein</fullName>
    </recommendedName>
</protein>
<keyword evidence="6" id="KW-1185">Reference proteome</keyword>
<keyword evidence="1" id="KW-0677">Repeat</keyword>
<proteinExistence type="predicted"/>
<dbReference type="CDD" id="cd12635">
    <property type="entry name" value="RRM2_CELF3_4_5_6"/>
    <property type="match status" value="1"/>
</dbReference>
<name>A0A8T0DLY4_9TREM</name>
<dbReference type="Gene3D" id="3.30.70.330">
    <property type="match status" value="2"/>
</dbReference>
<dbReference type="AlphaFoldDB" id="A0A8T0DLY4"/>
<evidence type="ECO:0000259" key="4">
    <source>
        <dbReference type="PROSITE" id="PS50102"/>
    </source>
</evidence>
<dbReference type="Pfam" id="PF00076">
    <property type="entry name" value="RRM_1"/>
    <property type="match status" value="2"/>
</dbReference>
<evidence type="ECO:0000256" key="1">
    <source>
        <dbReference type="ARBA" id="ARBA00022737"/>
    </source>
</evidence>
<reference evidence="5 6" key="1">
    <citation type="submission" date="2019-07" db="EMBL/GenBank/DDBJ databases">
        <title>Annotation for the trematode Paragonimus westermani.</title>
        <authorList>
            <person name="Choi Y.-J."/>
        </authorList>
    </citation>
    <scope>NUCLEOTIDE SEQUENCE [LARGE SCALE GENOMIC DNA]</scope>
    <source>
        <strain evidence="5">180907_Pwestermani</strain>
    </source>
</reference>
<sequence length="702" mass="74137">MTVESYHSPAVSTDSELDKLNGINAPDTAIPNVNLPPVSEGVVKLDDLSTPQHNDLHLMHLTSQTTDSHYKQTKFPSTVEQTENGTVDSTHVSDEVCLSANKQDNEDASEITLSKLNRDLNTAEHSELCGVESVKGNCCLNKNIPGNANGAQKYAPATFTSTERVRNALLNSVANSGEQSNLIAIISTYDCSFTFFITYFSPLITWLLIFSFPNAEERKLFVGMLSKQQTEDDIRRLFEPFGAIEECTILRDQNGNSKGCAFVKFSTQQEAQSAILALHGSQTMPGASSSIVVKFADSEKERHTRKIQQLIGPMGLFSPTLALSHINGNMYTQMVESMAQTTGYINPVAALALQLQQANQLASTNLSNNAANLAMMTGVGGGATGHLTSLLHTSRPHQLVPPTSTNTALNATCHPMAAALGVSGNHHLTSMTPQLASLSSAGAAGSADTVINSSVSGMDAATMVAAAAAVAMATGAGGANPNSPCTSNGLTTSTLGLGNPGPSAQTLTLHSVPCTHAPNQALSGLMAASLPLGQNAFSTGNFGLNSLASPISAIPADAISHLYSGVHPYSLAYPPTAAQTASALNPFVSLAQQALSMPVQQKEGTKDLILTGPEGCNLFIYHLPQEFGDPELAQMFMPFGTVISAKVYVDRATNQSKCFGFVSFDNPTSSHAAIQAMNGFQIGMKRLKVQLKRPKSDATKPY</sequence>
<dbReference type="InterPro" id="IPR012677">
    <property type="entry name" value="Nucleotide-bd_a/b_plait_sf"/>
</dbReference>
<feature type="domain" description="RRM" evidence="4">
    <location>
        <begin position="218"/>
        <end position="298"/>
    </location>
</feature>
<evidence type="ECO:0000256" key="3">
    <source>
        <dbReference type="PROSITE-ProRule" id="PRU00176"/>
    </source>
</evidence>
<dbReference type="InterPro" id="IPR000504">
    <property type="entry name" value="RRM_dom"/>
</dbReference>
<dbReference type="SUPFAM" id="SSF54928">
    <property type="entry name" value="RNA-binding domain, RBD"/>
    <property type="match status" value="1"/>
</dbReference>
<dbReference type="FunFam" id="3.30.70.330:FF:000007">
    <property type="entry name" value="CUGBP Elav-like family member 4 isoform 3"/>
    <property type="match status" value="1"/>
</dbReference>
<dbReference type="CDD" id="cd12639">
    <property type="entry name" value="RRM3_CELF3_4_5_6"/>
    <property type="match status" value="1"/>
</dbReference>
<comment type="caution">
    <text evidence="5">The sequence shown here is derived from an EMBL/GenBank/DDBJ whole genome shotgun (WGS) entry which is preliminary data.</text>
</comment>
<dbReference type="InterPro" id="IPR035979">
    <property type="entry name" value="RBD_domain_sf"/>
</dbReference>
<dbReference type="GO" id="GO:0003723">
    <property type="term" value="F:RNA binding"/>
    <property type="evidence" value="ECO:0007669"/>
    <property type="project" value="UniProtKB-UniRule"/>
</dbReference>
<evidence type="ECO:0000313" key="6">
    <source>
        <dbReference type="Proteomes" id="UP000699462"/>
    </source>
</evidence>
<organism evidence="5 6">
    <name type="scientific">Paragonimus westermani</name>
    <dbReference type="NCBI Taxonomy" id="34504"/>
    <lineage>
        <taxon>Eukaryota</taxon>
        <taxon>Metazoa</taxon>
        <taxon>Spiralia</taxon>
        <taxon>Lophotrochozoa</taxon>
        <taxon>Platyhelminthes</taxon>
        <taxon>Trematoda</taxon>
        <taxon>Digenea</taxon>
        <taxon>Plagiorchiida</taxon>
        <taxon>Troglotremata</taxon>
        <taxon>Troglotrematidae</taxon>
        <taxon>Paragonimus</taxon>
    </lineage>
</organism>
<evidence type="ECO:0000313" key="5">
    <source>
        <dbReference type="EMBL" id="KAF8567737.1"/>
    </source>
</evidence>
<dbReference type="Proteomes" id="UP000699462">
    <property type="component" value="Unassembled WGS sequence"/>
</dbReference>
<evidence type="ECO:0000256" key="2">
    <source>
        <dbReference type="ARBA" id="ARBA00022884"/>
    </source>
</evidence>
<dbReference type="PANTHER" id="PTHR24012">
    <property type="entry name" value="RNA BINDING PROTEIN"/>
    <property type="match status" value="1"/>
</dbReference>
<feature type="domain" description="RRM" evidence="4">
    <location>
        <begin position="616"/>
        <end position="694"/>
    </location>
</feature>
<dbReference type="EMBL" id="JTDF01003529">
    <property type="protein sequence ID" value="KAF8567737.1"/>
    <property type="molecule type" value="Genomic_DNA"/>
</dbReference>
<keyword evidence="2 3" id="KW-0694">RNA-binding</keyword>
<accession>A0A8T0DLY4</accession>
<dbReference type="OrthoDB" id="410044at2759"/>
<dbReference type="PROSITE" id="PS50102">
    <property type="entry name" value="RRM"/>
    <property type="match status" value="2"/>
</dbReference>
<dbReference type="SMART" id="SM00360">
    <property type="entry name" value="RRM"/>
    <property type="match status" value="2"/>
</dbReference>